<keyword evidence="7 9" id="KW-0663">Pyridoxal phosphate</keyword>
<sequence length="411" mass="45062">MATINDNYLKLKAGYLFPEIARRVNAFAQANPEAKLIKLGIGDVTEPLPEACRTAMIKAVEEMGDRSTFKGYGPEQGYNWLREKIASHDFQARRCDVEAAEIFISDGSKCDNGNILDIFGKNNVIAVTDPVYPVYVDTNVMAGNTGAANDAGEYEGLVYLPITAENNFTAEIPSQKVDLIYLCFPNNPTGATASKAHLQAWVDYAKANGSIIFFDAAYEAFITDSTLPHSIYEIEGARDCAIEFRSFSKNAGFTGTRCALTVVPKTLKAKAADGSDVEVWKLWNRRQSTKFNGVSYIVQRGAEAVYSEQGQAQVKGLISFYLENATIIREQLTAAGLSVYGGVNGPYVWVKTPNGLSSWDFFDKLLQNCNVVGTPGSGFGAAGEGYFRISAFNSRENVEEAMKRIMEKFKV</sequence>
<dbReference type="Gene3D" id="3.40.640.10">
    <property type="entry name" value="Type I PLP-dependent aspartate aminotransferase-like (Major domain)"/>
    <property type="match status" value="1"/>
</dbReference>
<proteinExistence type="inferred from homology"/>
<dbReference type="AlphaFoldDB" id="A0A6B3NFD2"/>
<accession>A0A6B3NFD2</accession>
<comment type="caution">
    <text evidence="11">The sequence shown here is derived from an EMBL/GenBank/DDBJ whole genome shotgun (WGS) entry which is preliminary data.</text>
</comment>
<evidence type="ECO:0000256" key="1">
    <source>
        <dbReference type="ARBA" id="ARBA00001933"/>
    </source>
</evidence>
<keyword evidence="5 9" id="KW-0032">Aminotransferase</keyword>
<reference evidence="11" key="1">
    <citation type="submission" date="2019-11" db="EMBL/GenBank/DDBJ databases">
        <title>Genomic insights into an expanded diversity of filamentous marine cyanobacteria reveals the extraordinary biosynthetic potential of Moorea and Okeania.</title>
        <authorList>
            <person name="Ferreira Leao T."/>
            <person name="Wang M."/>
            <person name="Moss N."/>
            <person name="Da Silva R."/>
            <person name="Sanders J."/>
            <person name="Nurk S."/>
            <person name="Gurevich A."/>
            <person name="Humphrey G."/>
            <person name="Reher R."/>
            <person name="Zhu Q."/>
            <person name="Belda-Ferre P."/>
            <person name="Glukhov E."/>
            <person name="Rex R."/>
            <person name="Dorrestein P.C."/>
            <person name="Knight R."/>
            <person name="Pevzner P."/>
            <person name="Gerwick W.H."/>
            <person name="Gerwick L."/>
        </authorList>
    </citation>
    <scope>NUCLEOTIDE SEQUENCE</scope>
    <source>
        <strain evidence="11">SIO1C4</strain>
    </source>
</reference>
<evidence type="ECO:0000256" key="9">
    <source>
        <dbReference type="HAMAP-Rule" id="MF_01642"/>
    </source>
</evidence>
<dbReference type="InterPro" id="IPR015424">
    <property type="entry name" value="PyrdxlP-dep_Trfase"/>
</dbReference>
<dbReference type="NCBIfam" id="TIGR03542">
    <property type="entry name" value="DAPAT_plant"/>
    <property type="match status" value="1"/>
</dbReference>
<feature type="binding site" evidence="9">
    <location>
        <position position="109"/>
    </location>
    <ligand>
        <name>substrate</name>
    </ligand>
</feature>
<comment type="cofactor">
    <cofactor evidence="1 9">
        <name>pyridoxal 5'-phosphate</name>
        <dbReference type="ChEBI" id="CHEBI:597326"/>
    </cofactor>
</comment>
<feature type="binding site" evidence="9">
    <location>
        <position position="218"/>
    </location>
    <ligand>
        <name>pyridoxal 5'-phosphate</name>
        <dbReference type="ChEBI" id="CHEBI:597326"/>
    </ligand>
</feature>
<feature type="binding site" evidence="9">
    <location>
        <position position="72"/>
    </location>
    <ligand>
        <name>pyridoxal 5'-phosphate</name>
        <dbReference type="ChEBI" id="CHEBI:597326"/>
    </ligand>
</feature>
<name>A0A6B3NFD2_9CYAN</name>
<keyword evidence="6 9" id="KW-0808">Transferase</keyword>
<evidence type="ECO:0000256" key="8">
    <source>
        <dbReference type="ARBA" id="ARBA00051934"/>
    </source>
</evidence>
<feature type="binding site" evidence="9">
    <location>
        <position position="187"/>
    </location>
    <ligand>
        <name>substrate</name>
    </ligand>
</feature>
<feature type="binding site" evidence="9">
    <location>
        <position position="388"/>
    </location>
    <ligand>
        <name>substrate</name>
    </ligand>
</feature>
<protein>
    <recommendedName>
        <fullName evidence="4 9">LL-diaminopimelate aminotransferase</fullName>
        <shortName evidence="9">DAP-AT</shortName>
        <shortName evidence="9">DAP-aminotransferase</shortName>
        <shortName evidence="9">LL-DAP-aminotransferase</shortName>
        <ecNumber evidence="3 9">2.6.1.83</ecNumber>
    </recommendedName>
</protein>
<feature type="binding site" evidence="9">
    <location>
        <position position="257"/>
    </location>
    <ligand>
        <name>pyridoxal 5'-phosphate</name>
        <dbReference type="ChEBI" id="CHEBI:597326"/>
    </ligand>
</feature>
<comment type="function">
    <text evidence="9">Involved in the synthesis of meso-diaminopimelate (m-DAP or DL-DAP), required for both lysine and peptidoglycan biosynthesis. Catalyzes the direct conversion of tetrahydrodipicolinate to LL-diaminopimelate.</text>
</comment>
<dbReference type="GO" id="GO:0010285">
    <property type="term" value="F:L,L-diaminopimelate aminotransferase activity"/>
    <property type="evidence" value="ECO:0007669"/>
    <property type="project" value="UniProtKB-UniRule"/>
</dbReference>
<evidence type="ECO:0000256" key="4">
    <source>
        <dbReference type="ARBA" id="ARBA00018052"/>
    </source>
</evidence>
<dbReference type="CDD" id="cd00609">
    <property type="entry name" value="AAT_like"/>
    <property type="match status" value="1"/>
</dbReference>
<feature type="binding site" evidence="9">
    <location>
        <position position="292"/>
    </location>
    <ligand>
        <name>pyridoxal 5'-phosphate</name>
        <dbReference type="ChEBI" id="CHEBI:597326"/>
    </ligand>
</feature>
<dbReference type="UniPathway" id="UPA00034">
    <property type="reaction ID" value="UER00466"/>
</dbReference>
<dbReference type="EC" id="2.6.1.83" evidence="3 9"/>
<comment type="pathway">
    <text evidence="2 9">Amino-acid biosynthesis; L-lysine biosynthesis via DAP pathway; LL-2,6-diaminopimelate from (S)-tetrahydrodipicolinate (aminotransferase route): step 1/1.</text>
</comment>
<evidence type="ECO:0000256" key="6">
    <source>
        <dbReference type="ARBA" id="ARBA00022679"/>
    </source>
</evidence>
<dbReference type="Pfam" id="PF00155">
    <property type="entry name" value="Aminotran_1_2"/>
    <property type="match status" value="1"/>
</dbReference>
<feature type="binding site" evidence="9">
    <location>
        <position position="15"/>
    </location>
    <ligand>
        <name>substrate</name>
    </ligand>
</feature>
<evidence type="ECO:0000256" key="7">
    <source>
        <dbReference type="ARBA" id="ARBA00022898"/>
    </source>
</evidence>
<dbReference type="InterPro" id="IPR015421">
    <property type="entry name" value="PyrdxlP-dep_Trfase_major"/>
</dbReference>
<dbReference type="InterPro" id="IPR015422">
    <property type="entry name" value="PyrdxlP-dep_Trfase_small"/>
</dbReference>
<feature type="modified residue" description="N6-(pyridoxal phosphate)lysine" evidence="9">
    <location>
        <position position="249"/>
    </location>
</feature>
<dbReference type="SUPFAM" id="SSF53383">
    <property type="entry name" value="PLP-dependent transferases"/>
    <property type="match status" value="1"/>
</dbReference>
<evidence type="ECO:0000259" key="10">
    <source>
        <dbReference type="Pfam" id="PF00155"/>
    </source>
</evidence>
<dbReference type="GO" id="GO:0033362">
    <property type="term" value="P:lysine biosynthetic process via diaminopimelate, diaminopimelate-aminotransferase pathway"/>
    <property type="evidence" value="ECO:0007669"/>
    <property type="project" value="UniProtKB-UniRule"/>
</dbReference>
<feature type="domain" description="Aminotransferase class I/classII large" evidence="10">
    <location>
        <begin position="35"/>
        <end position="405"/>
    </location>
</feature>
<evidence type="ECO:0000313" key="11">
    <source>
        <dbReference type="EMBL" id="NER27918.1"/>
    </source>
</evidence>
<dbReference type="Gene3D" id="3.90.1150.10">
    <property type="entry name" value="Aspartate Aminotransferase, domain 1"/>
    <property type="match status" value="1"/>
</dbReference>
<dbReference type="EMBL" id="JAAHFQ010000148">
    <property type="protein sequence ID" value="NER27918.1"/>
    <property type="molecule type" value="Genomic_DNA"/>
</dbReference>
<dbReference type="GO" id="GO:0030170">
    <property type="term" value="F:pyridoxal phosphate binding"/>
    <property type="evidence" value="ECO:0007669"/>
    <property type="project" value="UniProtKB-UniRule"/>
</dbReference>
<feature type="binding site" evidence="9">
    <location>
        <position position="132"/>
    </location>
    <ligand>
        <name>substrate</name>
    </ligand>
</feature>
<dbReference type="HAMAP" id="MF_01642">
    <property type="entry name" value="DapL_aminotrans_1"/>
    <property type="match status" value="1"/>
</dbReference>
<dbReference type="FunFam" id="3.40.640.10:FF:000099">
    <property type="entry name" value="LL-diaminopimelate aminotransferase, chloroplastic"/>
    <property type="match status" value="1"/>
</dbReference>
<dbReference type="PANTHER" id="PTHR43144">
    <property type="entry name" value="AMINOTRANSFERASE"/>
    <property type="match status" value="1"/>
</dbReference>
<feature type="binding site" evidence="9">
    <location>
        <position position="132"/>
    </location>
    <ligand>
        <name>pyridoxal 5'-phosphate</name>
        <dbReference type="ChEBI" id="CHEBI:597326"/>
    </ligand>
</feature>
<organism evidence="11">
    <name type="scientific">Symploca sp. SIO1C4</name>
    <dbReference type="NCBI Taxonomy" id="2607765"/>
    <lineage>
        <taxon>Bacteria</taxon>
        <taxon>Bacillati</taxon>
        <taxon>Cyanobacteriota</taxon>
        <taxon>Cyanophyceae</taxon>
        <taxon>Coleofasciculales</taxon>
        <taxon>Coleofasciculaceae</taxon>
        <taxon>Symploca</taxon>
    </lineage>
</organism>
<comment type="catalytic activity">
    <reaction evidence="8 9">
        <text>(2S,6S)-2,6-diaminopimelate + 2-oxoglutarate = (S)-2,3,4,5-tetrahydrodipicolinate + L-glutamate + H2O + H(+)</text>
        <dbReference type="Rhea" id="RHEA:23988"/>
        <dbReference type="ChEBI" id="CHEBI:15377"/>
        <dbReference type="ChEBI" id="CHEBI:15378"/>
        <dbReference type="ChEBI" id="CHEBI:16810"/>
        <dbReference type="ChEBI" id="CHEBI:16845"/>
        <dbReference type="ChEBI" id="CHEBI:29985"/>
        <dbReference type="ChEBI" id="CHEBI:57609"/>
        <dbReference type="EC" id="2.6.1.83"/>
    </reaction>
</comment>
<feature type="binding site" evidence="9">
    <location>
        <position position="292"/>
    </location>
    <ligand>
        <name>substrate</name>
    </ligand>
</feature>
<comment type="subunit">
    <text evidence="9">Homodimer.</text>
</comment>
<gene>
    <name evidence="9" type="primary">dapL</name>
    <name evidence="11" type="ORF">F6J89_09845</name>
</gene>
<evidence type="ECO:0000256" key="2">
    <source>
        <dbReference type="ARBA" id="ARBA00004982"/>
    </source>
</evidence>
<comment type="similarity">
    <text evidence="9">Belongs to the class-I pyridoxal-phosphate-dependent aminotransferase family. LL-diaminopimelate aminotransferase subfamily.</text>
</comment>
<dbReference type="InterPro" id="IPR004839">
    <property type="entry name" value="Aminotransferase_I/II_large"/>
</dbReference>
<evidence type="ECO:0000256" key="3">
    <source>
        <dbReference type="ARBA" id="ARBA00013138"/>
    </source>
</evidence>
<evidence type="ECO:0000256" key="5">
    <source>
        <dbReference type="ARBA" id="ARBA00022576"/>
    </source>
</evidence>
<feature type="binding site" evidence="9">
    <location>
        <begin position="246"/>
        <end position="248"/>
    </location>
    <ligand>
        <name>pyridoxal 5'-phosphate</name>
        <dbReference type="ChEBI" id="CHEBI:597326"/>
    </ligand>
</feature>
<feature type="binding site" evidence="9">
    <location>
        <position position="187"/>
    </location>
    <ligand>
        <name>pyridoxal 5'-phosphate</name>
        <dbReference type="ChEBI" id="CHEBI:597326"/>
    </ligand>
</feature>
<dbReference type="InterPro" id="IPR019942">
    <property type="entry name" value="DapL/ALD1"/>
</dbReference>
<feature type="binding site" evidence="9">
    <location>
        <position position="42"/>
    </location>
    <ligand>
        <name>substrate</name>
    </ligand>
</feature>
<feature type="binding site" evidence="9">
    <location>
        <begin position="108"/>
        <end position="109"/>
    </location>
    <ligand>
        <name>pyridoxal 5'-phosphate</name>
        <dbReference type="ChEBI" id="CHEBI:597326"/>
    </ligand>
</feature>